<dbReference type="Gene3D" id="3.30.70.120">
    <property type="match status" value="1"/>
</dbReference>
<dbReference type="OrthoDB" id="9792792at2"/>
<gene>
    <name evidence="8" type="ORF">I592_01684</name>
    <name evidence="7" type="ORF">UKC_02284</name>
</gene>
<evidence type="ECO:0000256" key="4">
    <source>
        <dbReference type="ARBA" id="ARBA00022723"/>
    </source>
</evidence>
<evidence type="ECO:0000313" key="8">
    <source>
        <dbReference type="EMBL" id="EOW82381.1"/>
    </source>
</evidence>
<comment type="subunit">
    <text evidence="2">Homohexamer.</text>
</comment>
<dbReference type="FunFam" id="3.30.70.120:FF:000006">
    <property type="entry name" value="GTP cyclohydrolase 1 type 2 homolog"/>
    <property type="match status" value="1"/>
</dbReference>
<dbReference type="PANTHER" id="PTHR13799:SF14">
    <property type="entry name" value="GTP CYCLOHYDROLASE 1 TYPE 2 HOMOLOG"/>
    <property type="match status" value="1"/>
</dbReference>
<evidence type="ECO:0000256" key="5">
    <source>
        <dbReference type="PIRNR" id="PIRNR037489"/>
    </source>
</evidence>
<proteinExistence type="inferred from homology"/>
<reference evidence="7 9" key="1">
    <citation type="submission" date="2013-02" db="EMBL/GenBank/DDBJ databases">
        <title>The Genome Sequence of Enterococcus gilvus ATCC BAA-350.</title>
        <authorList>
            <consortium name="The Broad Institute Genome Sequencing Platform"/>
            <consortium name="The Broad Institute Genome Sequencing Center for Infectious Disease"/>
            <person name="Earl A.M."/>
            <person name="Gilmore M.S."/>
            <person name="Lebreton F."/>
            <person name="Walker B."/>
            <person name="Young S.K."/>
            <person name="Zeng Q."/>
            <person name="Gargeya S."/>
            <person name="Fitzgerald M."/>
            <person name="Haas B."/>
            <person name="Abouelleil A."/>
            <person name="Alvarado L."/>
            <person name="Arachchi H.M."/>
            <person name="Berlin A.M."/>
            <person name="Chapman S.B."/>
            <person name="Dewar J."/>
            <person name="Goldberg J."/>
            <person name="Griggs A."/>
            <person name="Gujja S."/>
            <person name="Hansen M."/>
            <person name="Howarth C."/>
            <person name="Imamovic A."/>
            <person name="Larimer J."/>
            <person name="McCowan C."/>
            <person name="Murphy C."/>
            <person name="Neiman D."/>
            <person name="Pearson M."/>
            <person name="Priest M."/>
            <person name="Roberts A."/>
            <person name="Saif S."/>
            <person name="Shea T."/>
            <person name="Sisk P."/>
            <person name="Sykes S."/>
            <person name="Wortman J."/>
            <person name="Nusbaum C."/>
            <person name="Birren B."/>
        </authorList>
    </citation>
    <scope>NUCLEOTIDE SEQUENCE [LARGE SCALE GENOMIC DNA]</scope>
    <source>
        <strain evidence="7 9">ATCC BAA-350</strain>
    </source>
</reference>
<dbReference type="PANTHER" id="PTHR13799">
    <property type="entry name" value="NGG1 INTERACTING FACTOR 3"/>
    <property type="match status" value="1"/>
</dbReference>
<evidence type="ECO:0000313" key="9">
    <source>
        <dbReference type="Proteomes" id="UP000013750"/>
    </source>
</evidence>
<dbReference type="EMBL" id="AJDQ01000007">
    <property type="protein sequence ID" value="EOI56369.1"/>
    <property type="molecule type" value="Genomic_DNA"/>
</dbReference>
<dbReference type="InterPro" id="IPR036069">
    <property type="entry name" value="DUF34/NIF3_sf"/>
</dbReference>
<evidence type="ECO:0000256" key="2">
    <source>
        <dbReference type="ARBA" id="ARBA00011643"/>
    </source>
</evidence>
<evidence type="ECO:0000313" key="7">
    <source>
        <dbReference type="EMBL" id="EOI56369.1"/>
    </source>
</evidence>
<dbReference type="Proteomes" id="UP000013750">
    <property type="component" value="Unassembled WGS sequence"/>
</dbReference>
<feature type="binding site" evidence="6">
    <location>
        <position position="334"/>
    </location>
    <ligand>
        <name>a divalent metal cation</name>
        <dbReference type="ChEBI" id="CHEBI:60240"/>
        <label>1</label>
    </ligand>
</feature>
<reference evidence="8 10" key="2">
    <citation type="submission" date="2013-03" db="EMBL/GenBank/DDBJ databases">
        <title>The Genome Sequence of Enterococcus gilvus ATCC BAA-350 (PacBio/Illumina hybrid assembly).</title>
        <authorList>
            <consortium name="The Broad Institute Genomics Platform"/>
            <consortium name="The Broad Institute Genome Sequencing Center for Infectious Disease"/>
            <person name="Earl A."/>
            <person name="Russ C."/>
            <person name="Gilmore M."/>
            <person name="Surin D."/>
            <person name="Walker B."/>
            <person name="Young S."/>
            <person name="Zeng Q."/>
            <person name="Gargeya S."/>
            <person name="Fitzgerald M."/>
            <person name="Haas B."/>
            <person name="Abouelleil A."/>
            <person name="Allen A.W."/>
            <person name="Alvarado L."/>
            <person name="Arachchi H.M."/>
            <person name="Berlin A.M."/>
            <person name="Chapman S.B."/>
            <person name="Gainer-Dewar J."/>
            <person name="Goldberg J."/>
            <person name="Griggs A."/>
            <person name="Gujja S."/>
            <person name="Hansen M."/>
            <person name="Howarth C."/>
            <person name="Imamovic A."/>
            <person name="Ireland A."/>
            <person name="Larimer J."/>
            <person name="McCowan C."/>
            <person name="Murphy C."/>
            <person name="Pearson M."/>
            <person name="Poon T.W."/>
            <person name="Priest M."/>
            <person name="Roberts A."/>
            <person name="Saif S."/>
            <person name="Shea T."/>
            <person name="Sisk P."/>
            <person name="Sykes S."/>
            <person name="Wortman J."/>
            <person name="Nusbaum C."/>
            <person name="Birren B."/>
        </authorList>
    </citation>
    <scope>NUCLEOTIDE SEQUENCE [LARGE SCALE GENOMIC DNA]</scope>
    <source>
        <strain evidence="8 10">ATCC BAA-350</strain>
    </source>
</reference>
<dbReference type="PATRIC" id="fig|1158614.3.peg.2277"/>
<comment type="similarity">
    <text evidence="1 5">Belongs to the GTP cyclohydrolase I type 2/NIF3 family.</text>
</comment>
<dbReference type="Proteomes" id="UP000014160">
    <property type="component" value="Unassembled WGS sequence"/>
</dbReference>
<sequence length="371" mass="41974">MQGNKFIQRFNEYCPEWLAEDGDPVGLHIGTLDKEVDRIMMSLDVRPNVVEEAIAKKIDLLIVKHPPIFRPVSRLTTDEVQTKMYADLLKHDIAVYAAHTNMDIVSNGLNDWFCEALDVFNTSHLVQTHTISMKKMAVYVPQENAKEMRRALAEAGAGEQGNYQATSFTVNGTGRFTPTEEANPAIGSKNVPEQVQESKIEVIFPETRQAAVEQAMLAAHPYEEPAYDIYSLDNLTEKFGIGRIGELKEALPTEDFIEKVKETFQLDGLRVVYPHTEKKTIKRVAICGGSGEKFYRDALAAKADVYITGDVYYHTAHDMQETGMLVIDPGHYIESLCKEKMVALFEQWKNEEEWTVDFFVSETSTNPFSFK</sequence>
<dbReference type="GO" id="GO:0005737">
    <property type="term" value="C:cytoplasm"/>
    <property type="evidence" value="ECO:0007669"/>
    <property type="project" value="TreeGrafter"/>
</dbReference>
<name>R2XN76_9ENTE</name>
<dbReference type="InterPro" id="IPR002678">
    <property type="entry name" value="DUF34/NIF3"/>
</dbReference>
<protein>
    <recommendedName>
        <fullName evidence="3 5">GTP cyclohydrolase 1 type 2 homolog</fullName>
    </recommendedName>
</protein>
<dbReference type="GO" id="GO:0046872">
    <property type="term" value="F:metal ion binding"/>
    <property type="evidence" value="ECO:0007669"/>
    <property type="project" value="UniProtKB-UniRule"/>
</dbReference>
<dbReference type="EMBL" id="ASWH01000001">
    <property type="protein sequence ID" value="EOW82381.1"/>
    <property type="molecule type" value="Genomic_DNA"/>
</dbReference>
<organism evidence="7 9">
    <name type="scientific">Enterococcus gilvus ATCC BAA-350</name>
    <dbReference type="NCBI Taxonomy" id="1158614"/>
    <lineage>
        <taxon>Bacteria</taxon>
        <taxon>Bacillati</taxon>
        <taxon>Bacillota</taxon>
        <taxon>Bacilli</taxon>
        <taxon>Lactobacillales</taxon>
        <taxon>Enterococcaceae</taxon>
        <taxon>Enterococcus</taxon>
    </lineage>
</organism>
<comment type="caution">
    <text evidence="7">The sequence shown here is derived from an EMBL/GenBank/DDBJ whole genome shotgun (WGS) entry which is preliminary data.</text>
</comment>
<accession>R2XN76</accession>
<feature type="binding site" evidence="6">
    <location>
        <position position="331"/>
    </location>
    <ligand>
        <name>a divalent metal cation</name>
        <dbReference type="ChEBI" id="CHEBI:60240"/>
        <label>1</label>
    </ligand>
</feature>
<dbReference type="InterPro" id="IPR017221">
    <property type="entry name" value="DUF34/NIF3_bac"/>
</dbReference>
<keyword evidence="10" id="KW-1185">Reference proteome</keyword>
<dbReference type="HOGENOM" id="CLU_037423_1_0_9"/>
<keyword evidence="4 5" id="KW-0479">Metal-binding</keyword>
<dbReference type="InterPro" id="IPR015867">
    <property type="entry name" value="N-reg_PII/ATP_PRibTrfase_C"/>
</dbReference>
<feature type="binding site" evidence="6">
    <location>
        <position position="103"/>
    </location>
    <ligand>
        <name>a divalent metal cation</name>
        <dbReference type="ChEBI" id="CHEBI:60240"/>
        <label>1</label>
    </ligand>
</feature>
<dbReference type="eggNOG" id="COG0327">
    <property type="taxonomic scope" value="Bacteria"/>
</dbReference>
<dbReference type="Gene3D" id="3.40.1390.30">
    <property type="entry name" value="NIF3 (NGG1p interacting factor 3)-like"/>
    <property type="match status" value="1"/>
</dbReference>
<dbReference type="Pfam" id="PF01784">
    <property type="entry name" value="DUF34_NIF3"/>
    <property type="match status" value="1"/>
</dbReference>
<evidence type="ECO:0000256" key="3">
    <source>
        <dbReference type="ARBA" id="ARBA00022112"/>
    </source>
</evidence>
<dbReference type="NCBIfam" id="TIGR00486">
    <property type="entry name" value="YbgI_SA1388"/>
    <property type="match status" value="1"/>
</dbReference>
<dbReference type="SUPFAM" id="SSF102705">
    <property type="entry name" value="NIF3 (NGG1p interacting factor 3)-like"/>
    <property type="match status" value="1"/>
</dbReference>
<evidence type="ECO:0000256" key="1">
    <source>
        <dbReference type="ARBA" id="ARBA00006964"/>
    </source>
</evidence>
<dbReference type="FunFam" id="3.40.1390.30:FF:000001">
    <property type="entry name" value="GTP cyclohydrolase 1 type 2"/>
    <property type="match status" value="1"/>
</dbReference>
<dbReference type="PIRSF" id="PIRSF037489">
    <property type="entry name" value="UCP037489_NIF3_YqfO"/>
    <property type="match status" value="1"/>
</dbReference>
<dbReference type="AlphaFoldDB" id="R2XN76"/>
<evidence type="ECO:0000313" key="10">
    <source>
        <dbReference type="Proteomes" id="UP000014160"/>
    </source>
</evidence>
<feature type="binding site" evidence="6">
    <location>
        <position position="65"/>
    </location>
    <ligand>
        <name>a divalent metal cation</name>
        <dbReference type="ChEBI" id="CHEBI:60240"/>
        <label>1</label>
    </ligand>
</feature>
<evidence type="ECO:0000256" key="6">
    <source>
        <dbReference type="PIRSR" id="PIRSR602678-1"/>
    </source>
</evidence>